<gene>
    <name evidence="2" type="ORF">M413DRAFT_24288</name>
</gene>
<dbReference type="EMBL" id="KN831772">
    <property type="protein sequence ID" value="KIM45019.1"/>
    <property type="molecule type" value="Genomic_DNA"/>
</dbReference>
<feature type="compositionally biased region" description="Polar residues" evidence="1">
    <location>
        <begin position="231"/>
        <end position="243"/>
    </location>
</feature>
<protein>
    <submittedName>
        <fullName evidence="2">Uncharacterized protein</fullName>
    </submittedName>
</protein>
<dbReference type="OrthoDB" id="3052491at2759"/>
<dbReference type="Proteomes" id="UP000053424">
    <property type="component" value="Unassembled WGS sequence"/>
</dbReference>
<feature type="compositionally biased region" description="Polar residues" evidence="1">
    <location>
        <begin position="177"/>
        <end position="197"/>
    </location>
</feature>
<accession>A0A0C3CLM4</accession>
<dbReference type="HOGENOM" id="CLU_072842_0_0_1"/>
<proteinExistence type="predicted"/>
<reference evidence="2 3" key="1">
    <citation type="submission" date="2014-04" db="EMBL/GenBank/DDBJ databases">
        <authorList>
            <consortium name="DOE Joint Genome Institute"/>
            <person name="Kuo A."/>
            <person name="Gay G."/>
            <person name="Dore J."/>
            <person name="Kohler A."/>
            <person name="Nagy L.G."/>
            <person name="Floudas D."/>
            <person name="Copeland A."/>
            <person name="Barry K.W."/>
            <person name="Cichocki N."/>
            <person name="Veneault-Fourrey C."/>
            <person name="LaButti K."/>
            <person name="Lindquist E.A."/>
            <person name="Lipzen A."/>
            <person name="Lundell T."/>
            <person name="Morin E."/>
            <person name="Murat C."/>
            <person name="Sun H."/>
            <person name="Tunlid A."/>
            <person name="Henrissat B."/>
            <person name="Grigoriev I.V."/>
            <person name="Hibbett D.S."/>
            <person name="Martin F."/>
            <person name="Nordberg H.P."/>
            <person name="Cantor M.N."/>
            <person name="Hua S.X."/>
        </authorList>
    </citation>
    <scope>NUCLEOTIDE SEQUENCE [LARGE SCALE GENOMIC DNA]</scope>
    <source>
        <strain evidence="3">h7</strain>
    </source>
</reference>
<dbReference type="STRING" id="686832.A0A0C3CLM4"/>
<evidence type="ECO:0000256" key="1">
    <source>
        <dbReference type="SAM" id="MobiDB-lite"/>
    </source>
</evidence>
<feature type="compositionally biased region" description="Basic residues" evidence="1">
    <location>
        <begin position="1"/>
        <end position="14"/>
    </location>
</feature>
<evidence type="ECO:0000313" key="2">
    <source>
        <dbReference type="EMBL" id="KIM45019.1"/>
    </source>
</evidence>
<name>A0A0C3CLM4_HEBCY</name>
<keyword evidence="3" id="KW-1185">Reference proteome</keyword>
<feature type="region of interest" description="Disordered" evidence="1">
    <location>
        <begin position="218"/>
        <end position="258"/>
    </location>
</feature>
<organism evidence="2 3">
    <name type="scientific">Hebeloma cylindrosporum</name>
    <dbReference type="NCBI Taxonomy" id="76867"/>
    <lineage>
        <taxon>Eukaryota</taxon>
        <taxon>Fungi</taxon>
        <taxon>Dikarya</taxon>
        <taxon>Basidiomycota</taxon>
        <taxon>Agaricomycotina</taxon>
        <taxon>Agaricomycetes</taxon>
        <taxon>Agaricomycetidae</taxon>
        <taxon>Agaricales</taxon>
        <taxon>Agaricineae</taxon>
        <taxon>Hymenogastraceae</taxon>
        <taxon>Hebeloma</taxon>
    </lineage>
</organism>
<dbReference type="AlphaFoldDB" id="A0A0C3CLM4"/>
<feature type="region of interest" description="Disordered" evidence="1">
    <location>
        <begin position="1"/>
        <end position="29"/>
    </location>
</feature>
<reference evidence="3" key="2">
    <citation type="submission" date="2015-01" db="EMBL/GenBank/DDBJ databases">
        <title>Evolutionary Origins and Diversification of the Mycorrhizal Mutualists.</title>
        <authorList>
            <consortium name="DOE Joint Genome Institute"/>
            <consortium name="Mycorrhizal Genomics Consortium"/>
            <person name="Kohler A."/>
            <person name="Kuo A."/>
            <person name="Nagy L.G."/>
            <person name="Floudas D."/>
            <person name="Copeland A."/>
            <person name="Barry K.W."/>
            <person name="Cichocki N."/>
            <person name="Veneault-Fourrey C."/>
            <person name="LaButti K."/>
            <person name="Lindquist E.A."/>
            <person name="Lipzen A."/>
            <person name="Lundell T."/>
            <person name="Morin E."/>
            <person name="Murat C."/>
            <person name="Riley R."/>
            <person name="Ohm R."/>
            <person name="Sun H."/>
            <person name="Tunlid A."/>
            <person name="Henrissat B."/>
            <person name="Grigoriev I.V."/>
            <person name="Hibbett D.S."/>
            <person name="Martin F."/>
        </authorList>
    </citation>
    <scope>NUCLEOTIDE SEQUENCE [LARGE SCALE GENOMIC DNA]</scope>
    <source>
        <strain evidence="3">h7</strain>
    </source>
</reference>
<feature type="region of interest" description="Disordered" evidence="1">
    <location>
        <begin position="177"/>
        <end position="199"/>
    </location>
</feature>
<sequence>MGPSNKKTHGKAKKPATTPPCAADIAPSLNTASTASTTRIAFREFIELADLESIKQFLVAASSSPDGENLKLLWARAFKEGFLVGQGSSTEILEEKVEEARNQGFKEGSSSKIDLFEAGVYEGCHDERADWLAEGHGDHCFTPTRVSEDRGIQTDHVTIPVPATDACTQTSPVALPTSNACTQTDPDFSIEPTSSIPSPHLPSPVSLNWADDAASLPIVRSHPPPRDLSILRSSSPKPFSSLQRRSKRSQAHFSEPFQNHKPFPIPRQTFFRRRFRPSRFSSTTFWPSQYLHCTPRFSPTSALNWKDDPWLLELSRALNALGWLLFTAIPQHSPHRPSQRPAQDLRQPLGPLHRSVDDYLDQFRDLIQDSGYTDLKTIVVKFR</sequence>
<evidence type="ECO:0000313" key="3">
    <source>
        <dbReference type="Proteomes" id="UP000053424"/>
    </source>
</evidence>